<dbReference type="InterPro" id="IPR012334">
    <property type="entry name" value="Pectin_lyas_fold"/>
</dbReference>
<organism evidence="3 4">
    <name type="scientific">Acaryochloris marina (strain MBIC 11017)</name>
    <dbReference type="NCBI Taxonomy" id="329726"/>
    <lineage>
        <taxon>Bacteria</taxon>
        <taxon>Bacillati</taxon>
        <taxon>Cyanobacteriota</taxon>
        <taxon>Cyanophyceae</taxon>
        <taxon>Acaryochloridales</taxon>
        <taxon>Acaryochloridaceae</taxon>
        <taxon>Acaryochloris</taxon>
    </lineage>
</organism>
<gene>
    <name evidence="3" type="ordered locus">AM1_2510</name>
</gene>
<accession>B0C5E2</accession>
<dbReference type="AlphaFoldDB" id="B0C5E2"/>
<evidence type="ECO:0000256" key="1">
    <source>
        <dbReference type="SAM" id="MobiDB-lite"/>
    </source>
</evidence>
<feature type="domain" description="Filamentous haemagglutinin FhaB/tRNA nuclease CdiA-like TPS" evidence="2">
    <location>
        <begin position="37"/>
        <end position="149"/>
    </location>
</feature>
<dbReference type="EMBL" id="CP000828">
    <property type="protein sequence ID" value="ABW27518.1"/>
    <property type="molecule type" value="Genomic_DNA"/>
</dbReference>
<dbReference type="SUPFAM" id="SSF51126">
    <property type="entry name" value="Pectin lyase-like"/>
    <property type="match status" value="3"/>
</dbReference>
<keyword evidence="4" id="KW-1185">Reference proteome</keyword>
<dbReference type="OrthoDB" id="524079at2"/>
<dbReference type="KEGG" id="amr:AM1_2510"/>
<evidence type="ECO:0000259" key="2">
    <source>
        <dbReference type="SMART" id="SM00912"/>
    </source>
</evidence>
<feature type="region of interest" description="Disordered" evidence="1">
    <location>
        <begin position="840"/>
        <end position="863"/>
    </location>
</feature>
<dbReference type="InterPro" id="IPR011050">
    <property type="entry name" value="Pectin_lyase_fold/virulence"/>
</dbReference>
<reference evidence="3 4" key="1">
    <citation type="journal article" date="2008" name="Proc. Natl. Acad. Sci. U.S.A.">
        <title>Niche adaptation and genome expansion in the chlorophyll d-producing cyanobacterium Acaryochloris marina.</title>
        <authorList>
            <person name="Swingley W.D."/>
            <person name="Chen M."/>
            <person name="Cheung P.C."/>
            <person name="Conrad A.L."/>
            <person name="Dejesa L.C."/>
            <person name="Hao J."/>
            <person name="Honchak B.M."/>
            <person name="Karbach L.E."/>
            <person name="Kurdoglu A."/>
            <person name="Lahiri S."/>
            <person name="Mastrian S.D."/>
            <person name="Miyashita H."/>
            <person name="Page L."/>
            <person name="Ramakrishna P."/>
            <person name="Satoh S."/>
            <person name="Sattley W.M."/>
            <person name="Shimada Y."/>
            <person name="Taylor H.L."/>
            <person name="Tomo T."/>
            <person name="Tsuchiya T."/>
            <person name="Wang Z.T."/>
            <person name="Raymond J."/>
            <person name="Mimuro M."/>
            <person name="Blankenship R.E."/>
            <person name="Touchman J.W."/>
        </authorList>
    </citation>
    <scope>NUCLEOTIDE SEQUENCE [LARGE SCALE GENOMIC DNA]</scope>
    <source>
        <strain evidence="4">MBIC 11017</strain>
    </source>
</reference>
<dbReference type="STRING" id="329726.AM1_2510"/>
<sequence length="901" mass="93052">MQLNSFLKSRHLLLWQCLALILLELLACMEAVAQIVPDATLPSDSVVDIQGNLQRITGGTTVGNNLFHSFKEFSVSTDSVAIFDHDLSIGNVITRITGRNVSTIDGLITGNGTANLFLINPNGLIFGANGQIDIGGSFIASTADSLHFGDGSIFSAVDHQTPTLLTISTPVGLQFGESPRTVINRSQATQIGQNGMESLVGLQVKPGKTLALVGGDVNVEGGYLTSAGGTIDLSGVGATLEGRQLGSNAQTSGGRIEVGAVGANSYVQISQSSENVNTFSLNYDGVEKFQNILFSNLAVLDASGDGGGEIQIRGQQVKLNEGSLIQSNTLGNKPGGTITISATDSLQVLGNTLTNGPLDTRLAAAGILTPRLTNITSSSFSEGQAGNIEIEAGKVIVEQGAEIAAFSFGLGRGGDVSIRVAGFVDISGQSIPLGFVPERFFPFGFDVPGFSDASFRSITLSSNISAASIGSGRAGNILIDAKKLIIGDGGLVTAGPLFSGNGGSIVVNASDSVEVSGTSRYSLPPNLAISRSRLSVASFGSGDTQSLAIKTKRLIVRDGGAVEAASFATGASGSLSIEASEVIDISGFSFSPRDGLLQSAVSASSFGSSDAGDLSLITDQLILRNGAELAVNSINAGDAGNLEVIANSIYLDSMGEIIASTASGKGGNILLRVQENLLLRNKSLISTNADGTGEGGNINIGAKFIIAPPIENSDIVANAVTGRGGKIQIQTQGIFGLVPREQLSSTSDITASSEFGVSGTIEIQDPEVDPSDGLADLPETIEVNPPITQGCRPGQTLGGSTFVHVGRGGTPLAPTQLQTAPSIWHDLRGFPILNEKSFSEQNHLKSDSSPEMDSPNQPPQSVPISHIEEAKGWTRNKQGRIVLTNNIKHTAHNSGQPSVTC</sequence>
<dbReference type="Pfam" id="PF05860">
    <property type="entry name" value="TPS"/>
    <property type="match status" value="1"/>
</dbReference>
<dbReference type="InterPro" id="IPR008638">
    <property type="entry name" value="FhaB/CdiA-like_TPS"/>
</dbReference>
<proteinExistence type="predicted"/>
<protein>
    <submittedName>
        <fullName evidence="3">Haemagglutination activity domain protein</fullName>
    </submittedName>
</protein>
<dbReference type="Gene3D" id="2.160.20.10">
    <property type="entry name" value="Single-stranded right-handed beta-helix, Pectin lyase-like"/>
    <property type="match status" value="2"/>
</dbReference>
<dbReference type="Proteomes" id="UP000000268">
    <property type="component" value="Chromosome"/>
</dbReference>
<dbReference type="eggNOG" id="COG3210">
    <property type="taxonomic scope" value="Bacteria"/>
</dbReference>
<evidence type="ECO:0000313" key="3">
    <source>
        <dbReference type="EMBL" id="ABW27518.1"/>
    </source>
</evidence>
<dbReference type="NCBIfam" id="TIGR01901">
    <property type="entry name" value="adhes_NPXG"/>
    <property type="match status" value="1"/>
</dbReference>
<evidence type="ECO:0000313" key="4">
    <source>
        <dbReference type="Proteomes" id="UP000000268"/>
    </source>
</evidence>
<dbReference type="SMART" id="SM00912">
    <property type="entry name" value="Haemagg_act"/>
    <property type="match status" value="1"/>
</dbReference>
<dbReference type="HOGENOM" id="CLU_001325_0_0_3"/>
<name>B0C5E2_ACAM1</name>